<dbReference type="SUPFAM" id="SSF50475">
    <property type="entry name" value="FMN-binding split barrel"/>
    <property type="match status" value="1"/>
</dbReference>
<accession>A0A101JB04</accession>
<dbReference type="OrthoDB" id="4827196at2"/>
<dbReference type="Proteomes" id="UP000053244">
    <property type="component" value="Unassembled WGS sequence"/>
</dbReference>
<dbReference type="RefSeq" id="WP_067706066.1">
    <property type="nucleotide sequence ID" value="NZ_LLZH01000331.1"/>
</dbReference>
<comment type="caution">
    <text evidence="1">The sequence shown here is derived from an EMBL/GenBank/DDBJ whole genome shotgun (WGS) entry which is preliminary data.</text>
</comment>
<protein>
    <submittedName>
        <fullName evidence="1">Uncharacterized protein</fullName>
    </submittedName>
</protein>
<reference evidence="1 2" key="1">
    <citation type="submission" date="2015-10" db="EMBL/GenBank/DDBJ databases">
        <authorList>
            <person name="Gilbert D.G."/>
        </authorList>
    </citation>
    <scope>NUCLEOTIDE SEQUENCE [LARGE SCALE GENOMIC DNA]</scope>
    <source>
        <strain evidence="1 2">NRRL B-16712</strain>
    </source>
</reference>
<name>A0A101JB04_9ACTN</name>
<proteinExistence type="predicted"/>
<evidence type="ECO:0000313" key="1">
    <source>
        <dbReference type="EMBL" id="KUL23473.1"/>
    </source>
</evidence>
<dbReference type="Gene3D" id="2.30.110.10">
    <property type="entry name" value="Electron Transport, Fmn-binding Protein, Chain A"/>
    <property type="match status" value="1"/>
</dbReference>
<sequence length="171" mass="18199">MFSSEAVRARRDAAARALTAQQIWTMLTRRTFAVLSHVTPGGAPRSSGVVYAVSGHRMFAVVAVDSWKARHIAADPHVAVTVPIRRGGVLALIAPIPPATVSFPAMATVHSGEILTELPDLAALAPPERRARCAVLEIRPVGAYVTYGVGVPLLRMRDPDRSRARVPVGPG</sequence>
<gene>
    <name evidence="1" type="ORF">ADL15_45670</name>
</gene>
<dbReference type="InterPro" id="IPR012349">
    <property type="entry name" value="Split_barrel_FMN-bd"/>
</dbReference>
<evidence type="ECO:0000313" key="2">
    <source>
        <dbReference type="Proteomes" id="UP000053244"/>
    </source>
</evidence>
<dbReference type="AlphaFoldDB" id="A0A101JB04"/>
<keyword evidence="2" id="KW-1185">Reference proteome</keyword>
<organism evidence="1 2">
    <name type="scientific">Actinoplanes awajinensis subsp. mycoplanecinus</name>
    <dbReference type="NCBI Taxonomy" id="135947"/>
    <lineage>
        <taxon>Bacteria</taxon>
        <taxon>Bacillati</taxon>
        <taxon>Actinomycetota</taxon>
        <taxon>Actinomycetes</taxon>
        <taxon>Micromonosporales</taxon>
        <taxon>Micromonosporaceae</taxon>
        <taxon>Actinoplanes</taxon>
    </lineage>
</organism>
<dbReference type="EMBL" id="LLZH01000331">
    <property type="protein sequence ID" value="KUL23473.1"/>
    <property type="molecule type" value="Genomic_DNA"/>
</dbReference>